<gene>
    <name evidence="1" type="ORF">JTBB02_V1_70013</name>
</gene>
<dbReference type="EMBL" id="LR633966">
    <property type="protein sequence ID" value="VUX54992.1"/>
    <property type="molecule type" value="Genomic_DNA"/>
</dbReference>
<proteinExistence type="predicted"/>
<evidence type="ECO:0000313" key="1">
    <source>
        <dbReference type="EMBL" id="VUX54992.1"/>
    </source>
</evidence>
<reference evidence="1" key="1">
    <citation type="submission" date="2019-07" db="EMBL/GenBank/DDBJ databases">
        <authorList>
            <person name="Weber M."/>
            <person name="Kostadinov I."/>
            <person name="Kostadinov D I."/>
        </authorList>
    </citation>
    <scope>NUCLEOTIDE SEQUENCE</scope>
    <source>
        <strain evidence="1">Gfbio:sag-sample-b02:053724c1-46a9-4a36-b237-ea2bf867836b</strain>
    </source>
</reference>
<name>A0A7D9H568_9GAMM</name>
<organism evidence="1">
    <name type="scientific">uncultured Woeseiaceae bacterium</name>
    <dbReference type="NCBI Taxonomy" id="1983305"/>
    <lineage>
        <taxon>Bacteria</taxon>
        <taxon>Pseudomonadati</taxon>
        <taxon>Pseudomonadota</taxon>
        <taxon>Gammaproteobacteria</taxon>
        <taxon>Woeseiales</taxon>
        <taxon>Woeseiaceae</taxon>
        <taxon>environmental samples</taxon>
    </lineage>
</organism>
<sequence>MKPTDRPEKFRRWQSTWDHWDKWLCESALTPLQACLRYVAGFSEIDQIVVGVDNQAQLREIYHSLDGTIPSVPRELMVNDIDLVNPARW</sequence>
<dbReference type="AlphaFoldDB" id="A0A7D9H568"/>
<protein>
    <submittedName>
        <fullName evidence="1">Aldo/keto reductase</fullName>
    </submittedName>
</protein>
<accession>A0A7D9H568</accession>